<reference evidence="1 2" key="1">
    <citation type="journal article" date="2020" name="Phytopathology">
        <title>Genome Sequence Resources of Colletotrichum truncatum, C. plurivorum, C. musicola, and C. sojae: Four Species Pathogenic to Soybean (Glycine max).</title>
        <authorList>
            <person name="Rogerio F."/>
            <person name="Boufleur T.R."/>
            <person name="Ciampi-Guillardi M."/>
            <person name="Sukno S.A."/>
            <person name="Thon M.R."/>
            <person name="Massola Junior N.S."/>
            <person name="Baroncelli R."/>
        </authorList>
    </citation>
    <scope>NUCLEOTIDE SEQUENCE [LARGE SCALE GENOMIC DNA]</scope>
    <source>
        <strain evidence="1 2">CMES1059</strain>
    </source>
</reference>
<protein>
    <submittedName>
        <fullName evidence="1">Amino acid permease</fullName>
    </submittedName>
</protein>
<proteinExistence type="predicted"/>
<keyword evidence="2" id="KW-1185">Reference proteome</keyword>
<name>A0ACC3ZE04_COLTU</name>
<comment type="caution">
    <text evidence="1">The sequence shown here is derived from an EMBL/GenBank/DDBJ whole genome shotgun (WGS) entry which is preliminary data.</text>
</comment>
<evidence type="ECO:0000313" key="1">
    <source>
        <dbReference type="EMBL" id="KAL0942153.1"/>
    </source>
</evidence>
<gene>
    <name evidence="1" type="ORF">CTRU02_200039</name>
</gene>
<evidence type="ECO:0000313" key="2">
    <source>
        <dbReference type="Proteomes" id="UP000805649"/>
    </source>
</evidence>
<sequence length="576" mass="61896">MSSAGFNLPSKTATEIENVVEASRTPSGHASNDQFVSEADKLERHISIRHMIFMALGGSIGAGLFVGSGAALGSGGPLNLVLNFALVGLGVGCTMGCLGELAASYPVAGAFYDYSRRMISEAWGFAMGWNFVFNWLIVFPFELTTIAAQMKYWVPDLQPAYIITPILLALTGSSFLGSRWFGELEHAFGIGKAVAITVFIFTAVFIISGAVPTDPRLVDDLSDPKFKVLTSLRRGTGAEYWQNPGAVKNGISGFLLVFRTAGMSYGGTELLGLTAAECKNPQKALPLATKIVFARILFFYIVSLLLLGFVVPSNHPGLASTGHGAKYSPFTLAAQIANIKHLPSFFNALIVVALVSMANASIFAASRAFQALCEKGMGPRWGAKVKWGVPVYAFLVTFVVGLLAFVNMVEGGAAIFDWLLSLSGASNYYTWASICISYIRFRKAWAAQGHDHRTLLWNSPFGTWGAIVGLTICIVGLLANVLTAIMPVSGHYSVQDIFRDNIGTFIPPALYLGYILYERMINKIKNPALIPLEKVDVQTGIRLQPETSSSDLGRPTVVHIITQGSSSGDLSAVEKS</sequence>
<accession>A0ACC3ZE04</accession>
<organism evidence="1 2">
    <name type="scientific">Colletotrichum truncatum</name>
    <name type="common">Anthracnose fungus</name>
    <name type="synonym">Colletotrichum capsici</name>
    <dbReference type="NCBI Taxonomy" id="5467"/>
    <lineage>
        <taxon>Eukaryota</taxon>
        <taxon>Fungi</taxon>
        <taxon>Dikarya</taxon>
        <taxon>Ascomycota</taxon>
        <taxon>Pezizomycotina</taxon>
        <taxon>Sordariomycetes</taxon>
        <taxon>Hypocreomycetidae</taxon>
        <taxon>Glomerellales</taxon>
        <taxon>Glomerellaceae</taxon>
        <taxon>Colletotrichum</taxon>
        <taxon>Colletotrichum truncatum species complex</taxon>
    </lineage>
</organism>
<dbReference type="EMBL" id="VUJX02000001">
    <property type="protein sequence ID" value="KAL0942153.1"/>
    <property type="molecule type" value="Genomic_DNA"/>
</dbReference>
<dbReference type="Proteomes" id="UP000805649">
    <property type="component" value="Unassembled WGS sequence"/>
</dbReference>